<gene>
    <name evidence="2" type="ORF">AC631_00399</name>
</gene>
<dbReference type="EMBL" id="LMYN01000005">
    <property type="protein sequence ID" value="KSA03764.1"/>
    <property type="molecule type" value="Genomic_DNA"/>
</dbReference>
<evidence type="ECO:0000256" key="1">
    <source>
        <dbReference type="SAM" id="MobiDB-lite"/>
    </source>
</evidence>
<dbReference type="AlphaFoldDB" id="A0A0V1Q5H8"/>
<sequence length="438" mass="49871">MHKRFNSNSLSDLPDTNLIATIDPVKYKITLPVYCLSLFKSPTWKPNAPGILYVTDFTTNEETAFNRNVLPQNVSINFQIEKPIESNKILSIGVPSHLMDKISNELSRTNTNMKDYNFNNPGNCQFESEGIFARVVFILKLYRGGIEGSLVTLITLDKDNIPVFYSEDKKLETLASRYLEYSNPELVNSIMPYFPINSLTNGHEYKRAFDYVNTKSTQSSNEPPSKLQKVPNGVSLAFHQHKSFDDTQKPITTSTQPYSSDDVPSSLYSNTQTSQNLDFKANAFDDFLVNRVTVDQLLKVPLSFADIKKGTTFEVDAYIKGILPFDRFIIKPFKRTLKVAPFKLVLSDNLPNSALSANNTLILEFNTEEEICRFLLMNEVEEMYDNIKNIELSMDKLLSTTSNIKGLRIKRSLITVDKGFLRPYWTCLNNLNDLIYQG</sequence>
<accession>A0A0V1Q5H8</accession>
<evidence type="ECO:0000313" key="3">
    <source>
        <dbReference type="Proteomes" id="UP000054251"/>
    </source>
</evidence>
<proteinExistence type="predicted"/>
<dbReference type="GeneID" id="26837408"/>
<dbReference type="InterPro" id="IPR012340">
    <property type="entry name" value="NA-bd_OB-fold"/>
</dbReference>
<dbReference type="OrthoDB" id="4075427at2759"/>
<dbReference type="Proteomes" id="UP000054251">
    <property type="component" value="Unassembled WGS sequence"/>
</dbReference>
<reference evidence="2 3" key="1">
    <citation type="submission" date="2015-11" db="EMBL/GenBank/DDBJ databases">
        <title>The genome of Debaryomyces fabryi.</title>
        <authorList>
            <person name="Tafer H."/>
            <person name="Lopandic K."/>
        </authorList>
    </citation>
    <scope>NUCLEOTIDE SEQUENCE [LARGE SCALE GENOMIC DNA]</scope>
    <source>
        <strain evidence="2 3">CBS 789</strain>
    </source>
</reference>
<dbReference type="RefSeq" id="XP_015469866.1">
    <property type="nucleotide sequence ID" value="XM_015609229.1"/>
</dbReference>
<evidence type="ECO:0000313" key="2">
    <source>
        <dbReference type="EMBL" id="KSA03764.1"/>
    </source>
</evidence>
<protein>
    <submittedName>
        <fullName evidence="2">Uncharacterized protein</fullName>
    </submittedName>
</protein>
<organism evidence="2 3">
    <name type="scientific">Debaryomyces fabryi</name>
    <dbReference type="NCBI Taxonomy" id="58627"/>
    <lineage>
        <taxon>Eukaryota</taxon>
        <taxon>Fungi</taxon>
        <taxon>Dikarya</taxon>
        <taxon>Ascomycota</taxon>
        <taxon>Saccharomycotina</taxon>
        <taxon>Pichiomycetes</taxon>
        <taxon>Debaryomycetaceae</taxon>
        <taxon>Debaryomyces</taxon>
    </lineage>
</organism>
<feature type="region of interest" description="Disordered" evidence="1">
    <location>
        <begin position="247"/>
        <end position="267"/>
    </location>
</feature>
<keyword evidence="3" id="KW-1185">Reference proteome</keyword>
<feature type="compositionally biased region" description="Polar residues" evidence="1">
    <location>
        <begin position="249"/>
        <end position="267"/>
    </location>
</feature>
<dbReference type="Gene3D" id="2.40.50.140">
    <property type="entry name" value="Nucleic acid-binding proteins"/>
    <property type="match status" value="1"/>
</dbReference>
<comment type="caution">
    <text evidence="2">The sequence shown here is derived from an EMBL/GenBank/DDBJ whole genome shotgun (WGS) entry which is preliminary data.</text>
</comment>
<name>A0A0V1Q5H8_9ASCO</name>